<evidence type="ECO:0000256" key="14">
    <source>
        <dbReference type="RuleBase" id="RU000617"/>
    </source>
</evidence>
<dbReference type="FunFam" id="2.40.50.140:FF:000062">
    <property type="entry name" value="DNA ligase"/>
    <property type="match status" value="1"/>
</dbReference>
<evidence type="ECO:0000313" key="17">
    <source>
        <dbReference type="EMBL" id="ODV88363.1"/>
    </source>
</evidence>
<dbReference type="InterPro" id="IPR012340">
    <property type="entry name" value="NA-bd_OB-fold"/>
</dbReference>
<comment type="similarity">
    <text evidence="2 15">Belongs to the ATP-dependent DNA ligase family.</text>
</comment>
<dbReference type="InterPro" id="IPR012308">
    <property type="entry name" value="DNA_ligase_ATP-dep_N"/>
</dbReference>
<dbReference type="SUPFAM" id="SSF50249">
    <property type="entry name" value="Nucleic acid-binding proteins"/>
    <property type="match status" value="1"/>
</dbReference>
<dbReference type="GO" id="GO:0003910">
    <property type="term" value="F:DNA ligase (ATP) activity"/>
    <property type="evidence" value="ECO:0007669"/>
    <property type="project" value="UniProtKB-EC"/>
</dbReference>
<dbReference type="InterPro" id="IPR012310">
    <property type="entry name" value="DNA_ligase_ATP-dep_cent"/>
</dbReference>
<evidence type="ECO:0000256" key="13">
    <source>
        <dbReference type="ARBA" id="ARBA00034003"/>
    </source>
</evidence>
<dbReference type="GO" id="GO:0003677">
    <property type="term" value="F:DNA binding"/>
    <property type="evidence" value="ECO:0007669"/>
    <property type="project" value="InterPro"/>
</dbReference>
<keyword evidence="8 14" id="KW-0067">ATP-binding</keyword>
<dbReference type="OrthoDB" id="206088at2759"/>
<keyword evidence="3 14" id="KW-0436">Ligase</keyword>
<dbReference type="Pfam" id="PF04675">
    <property type="entry name" value="DNA_ligase_A_N"/>
    <property type="match status" value="1"/>
</dbReference>
<evidence type="ECO:0000256" key="12">
    <source>
        <dbReference type="ARBA" id="ARBA00023306"/>
    </source>
</evidence>
<evidence type="ECO:0000259" key="16">
    <source>
        <dbReference type="PROSITE" id="PS50160"/>
    </source>
</evidence>
<evidence type="ECO:0000256" key="15">
    <source>
        <dbReference type="RuleBase" id="RU004196"/>
    </source>
</evidence>
<dbReference type="InterPro" id="IPR016059">
    <property type="entry name" value="DNA_ligase_ATP-dep_CS"/>
</dbReference>
<dbReference type="GO" id="GO:0006284">
    <property type="term" value="P:base-excision repair"/>
    <property type="evidence" value="ECO:0007669"/>
    <property type="project" value="EnsemblFungi"/>
</dbReference>
<dbReference type="GO" id="GO:0006289">
    <property type="term" value="P:nucleotide-excision repair"/>
    <property type="evidence" value="ECO:0007669"/>
    <property type="project" value="EnsemblFungi"/>
</dbReference>
<evidence type="ECO:0000256" key="4">
    <source>
        <dbReference type="ARBA" id="ARBA00022618"/>
    </source>
</evidence>
<dbReference type="FunFam" id="3.30.470.30:FF:000016">
    <property type="entry name" value="DNA ligase"/>
    <property type="match status" value="1"/>
</dbReference>
<evidence type="ECO:0000256" key="2">
    <source>
        <dbReference type="ARBA" id="ARBA00007572"/>
    </source>
</evidence>
<sequence length="632" mass="71010">MPSSSSAPSANSSIPYADVCAVFEQIEGTTKRLEIISYCSEFFRQILDRSPHSLSTVVYLFINRLGPDYEGLELGLGDSILMKAVCESTGKTLANLKKDMQETGDLGTIANAAKSSQRTMFKPQMLTVDGVFKDLHTIAQTTGAQSQSRKIGLIKKLIVNSRNNETKFLIRSLQGKLRISLAEKSVLTALARAFAMHEADIEGKSVSEEKLKEADVIFKSVFSRVPSYETIIEAALKYGVKGLTEHCVLVPGIPPKPMLAKPTKSITEVLDHFSDLDNHFTCEYKYDGERAQIHMTEDGSFKVYSRNSEDMSQRYPDILSSINKFITPSVKSFIIDSEAVAWDRQKHTILPFQVLSTRKRKDVQESDISVRVFVFVFDILYLNGQDLLSKSLTERRAILQEHFSPVEDCYGFATFENCREVEAIQDFLDQSIKDNCEGLMIKALDGPESHYLPSKRTQNWLKLKKDYLDGIGDTLDLVVLGAFYGKGKRTNWYGAFLLGCYNPNTGEYETTCKIGTGFSEEVLEQLYKELSPLVTSKKSYYKHDQSGPSQPDVWFEPKMVWEVLAADLSLSPIYKAGADSMPKGISLRFPRFIRIRDDKATEDATTSDQIIEFYKRQASVAGQSKADDSDYD</sequence>
<evidence type="ECO:0000256" key="8">
    <source>
        <dbReference type="ARBA" id="ARBA00022840"/>
    </source>
</evidence>
<evidence type="ECO:0000256" key="6">
    <source>
        <dbReference type="ARBA" id="ARBA00022741"/>
    </source>
</evidence>
<dbReference type="Proteomes" id="UP000095023">
    <property type="component" value="Unassembled WGS sequence"/>
</dbReference>
<dbReference type="FunFam" id="1.10.3260.10:FF:000001">
    <property type="entry name" value="DNA ligase"/>
    <property type="match status" value="1"/>
</dbReference>
<evidence type="ECO:0000256" key="5">
    <source>
        <dbReference type="ARBA" id="ARBA00022705"/>
    </source>
</evidence>
<evidence type="ECO:0000256" key="11">
    <source>
        <dbReference type="ARBA" id="ARBA00023242"/>
    </source>
</evidence>
<dbReference type="Gene3D" id="3.30.470.30">
    <property type="entry name" value="DNA ligase/mRNA capping enzyme"/>
    <property type="match status" value="1"/>
</dbReference>
<dbReference type="GO" id="GO:0071897">
    <property type="term" value="P:DNA biosynthetic process"/>
    <property type="evidence" value="ECO:0007669"/>
    <property type="project" value="InterPro"/>
</dbReference>
<dbReference type="CDD" id="cd07969">
    <property type="entry name" value="OBF_DNA_ligase_I"/>
    <property type="match status" value="1"/>
</dbReference>
<keyword evidence="10 14" id="KW-0234">DNA repair</keyword>
<dbReference type="SUPFAM" id="SSF117018">
    <property type="entry name" value="ATP-dependent DNA ligase DNA-binding domain"/>
    <property type="match status" value="1"/>
</dbReference>
<keyword evidence="5" id="KW-0235">DNA replication</keyword>
<dbReference type="GO" id="GO:0051301">
    <property type="term" value="P:cell division"/>
    <property type="evidence" value="ECO:0007669"/>
    <property type="project" value="UniProtKB-KW"/>
</dbReference>
<dbReference type="PANTHER" id="PTHR45674">
    <property type="entry name" value="DNA LIGASE 1/3 FAMILY MEMBER"/>
    <property type="match status" value="1"/>
</dbReference>
<comment type="catalytic activity">
    <reaction evidence="13 14">
        <text>ATP + (deoxyribonucleotide)n-3'-hydroxyl + 5'-phospho-(deoxyribonucleotide)m = (deoxyribonucleotide)n+m + AMP + diphosphate.</text>
        <dbReference type="EC" id="6.5.1.1"/>
    </reaction>
</comment>
<comment type="subcellular location">
    <subcellularLocation>
        <location evidence="1">Nucleus</location>
    </subcellularLocation>
</comment>
<dbReference type="Pfam" id="PF04679">
    <property type="entry name" value="DNA_ligase_A_C"/>
    <property type="match status" value="1"/>
</dbReference>
<dbReference type="GO" id="GO:0005739">
    <property type="term" value="C:mitochondrion"/>
    <property type="evidence" value="ECO:0007669"/>
    <property type="project" value="EnsemblFungi"/>
</dbReference>
<dbReference type="PANTHER" id="PTHR45674:SF4">
    <property type="entry name" value="DNA LIGASE 1"/>
    <property type="match status" value="1"/>
</dbReference>
<dbReference type="Gene3D" id="2.40.50.140">
    <property type="entry name" value="Nucleic acid-binding proteins"/>
    <property type="match status" value="1"/>
</dbReference>
<dbReference type="InterPro" id="IPR012309">
    <property type="entry name" value="DNA_ligase_ATP-dep_C"/>
</dbReference>
<evidence type="ECO:0000313" key="18">
    <source>
        <dbReference type="Proteomes" id="UP000095023"/>
    </source>
</evidence>
<dbReference type="InterPro" id="IPR050191">
    <property type="entry name" value="ATP-dep_DNA_ligase"/>
</dbReference>
<gene>
    <name evidence="17" type="ORF">CANCADRAFT_29619</name>
</gene>
<dbReference type="EMBL" id="KV453844">
    <property type="protein sequence ID" value="ODV88363.1"/>
    <property type="molecule type" value="Genomic_DNA"/>
</dbReference>
<dbReference type="PROSITE" id="PS00697">
    <property type="entry name" value="DNA_LIGASE_A1"/>
    <property type="match status" value="1"/>
</dbReference>
<feature type="domain" description="ATP-dependent DNA ligase family profile" evidence="16">
    <location>
        <begin position="365"/>
        <end position="502"/>
    </location>
</feature>
<keyword evidence="11" id="KW-0539">Nucleus</keyword>
<keyword evidence="18" id="KW-1185">Reference proteome</keyword>
<keyword evidence="6 14" id="KW-0547">Nucleotide-binding</keyword>
<keyword evidence="4" id="KW-0132">Cell division</keyword>
<proteinExistence type="inferred from homology"/>
<protein>
    <recommendedName>
        <fullName evidence="14">DNA ligase</fullName>
        <ecNumber evidence="14">6.5.1.1</ecNumber>
    </recommendedName>
</protein>
<evidence type="ECO:0000256" key="7">
    <source>
        <dbReference type="ARBA" id="ARBA00022763"/>
    </source>
</evidence>
<evidence type="ECO:0000256" key="9">
    <source>
        <dbReference type="ARBA" id="ARBA00023172"/>
    </source>
</evidence>
<organism evidence="17 18">
    <name type="scientific">Tortispora caseinolytica NRRL Y-17796</name>
    <dbReference type="NCBI Taxonomy" id="767744"/>
    <lineage>
        <taxon>Eukaryota</taxon>
        <taxon>Fungi</taxon>
        <taxon>Dikarya</taxon>
        <taxon>Ascomycota</taxon>
        <taxon>Saccharomycotina</taxon>
        <taxon>Trigonopsidomycetes</taxon>
        <taxon>Trigonopsidales</taxon>
        <taxon>Trigonopsidaceae</taxon>
        <taxon>Tortispora</taxon>
    </lineage>
</organism>
<dbReference type="SUPFAM" id="SSF56091">
    <property type="entry name" value="DNA ligase/mRNA capping enzyme, catalytic domain"/>
    <property type="match status" value="1"/>
</dbReference>
<accession>A0A1E4T9H7</accession>
<name>A0A1E4T9H7_9ASCO</name>
<dbReference type="EC" id="6.5.1.1" evidence="14"/>
<evidence type="ECO:0000256" key="3">
    <source>
        <dbReference type="ARBA" id="ARBA00022598"/>
    </source>
</evidence>
<dbReference type="GO" id="GO:0006310">
    <property type="term" value="P:DNA recombination"/>
    <property type="evidence" value="ECO:0007669"/>
    <property type="project" value="UniProtKB-KW"/>
</dbReference>
<dbReference type="GO" id="GO:0035753">
    <property type="term" value="P:maintenance of DNA trinucleotide repeats"/>
    <property type="evidence" value="ECO:0007669"/>
    <property type="project" value="EnsemblFungi"/>
</dbReference>
<keyword evidence="7 14" id="KW-0227">DNA damage</keyword>
<dbReference type="AlphaFoldDB" id="A0A1E4T9H7"/>
<evidence type="ECO:0000256" key="1">
    <source>
        <dbReference type="ARBA" id="ARBA00004123"/>
    </source>
</evidence>
<dbReference type="Gene3D" id="3.30.1490.70">
    <property type="match status" value="1"/>
</dbReference>
<dbReference type="InterPro" id="IPR000977">
    <property type="entry name" value="DNA_ligase_ATP-dep"/>
</dbReference>
<dbReference type="GO" id="GO:0005634">
    <property type="term" value="C:nucleus"/>
    <property type="evidence" value="ECO:0007669"/>
    <property type="project" value="UniProtKB-SubCell"/>
</dbReference>
<dbReference type="PROSITE" id="PS50160">
    <property type="entry name" value="DNA_LIGASE_A3"/>
    <property type="match status" value="1"/>
</dbReference>
<dbReference type="GO" id="GO:1903461">
    <property type="term" value="P:Okazaki fragment processing involved in mitotic DNA replication"/>
    <property type="evidence" value="ECO:0007669"/>
    <property type="project" value="EnsemblFungi"/>
</dbReference>
<reference evidence="18" key="1">
    <citation type="submission" date="2016-02" db="EMBL/GenBank/DDBJ databases">
        <title>Comparative genomics of biotechnologically important yeasts.</title>
        <authorList>
            <consortium name="DOE Joint Genome Institute"/>
            <person name="Riley R."/>
            <person name="Haridas S."/>
            <person name="Wolfe K.H."/>
            <person name="Lopes M.R."/>
            <person name="Hittinger C.T."/>
            <person name="Goker M."/>
            <person name="Salamov A."/>
            <person name="Wisecaver J."/>
            <person name="Long T.M."/>
            <person name="Aerts A.L."/>
            <person name="Barry K."/>
            <person name="Choi C."/>
            <person name="Clum A."/>
            <person name="Coughlan A.Y."/>
            <person name="Deshpande S."/>
            <person name="Douglass A.P."/>
            <person name="Hanson S.J."/>
            <person name="Klenk H.-P."/>
            <person name="Labutti K."/>
            <person name="Lapidus A."/>
            <person name="Lindquist E."/>
            <person name="Lipzen A."/>
            <person name="Meier-Kolthoff J.P."/>
            <person name="Ohm R.A."/>
            <person name="Otillar R.P."/>
            <person name="Pangilinan J."/>
            <person name="Peng Y."/>
            <person name="Rokas A."/>
            <person name="Rosa C.A."/>
            <person name="Scheuner C."/>
            <person name="Sibirny A.A."/>
            <person name="Slot J.C."/>
            <person name="Stielow J.B."/>
            <person name="Sun H."/>
            <person name="Kurtzman C.P."/>
            <person name="Blackwell M."/>
            <person name="Jeffries T.W."/>
            <person name="Grigoriev I.V."/>
        </authorList>
    </citation>
    <scope>NUCLEOTIDE SEQUENCE [LARGE SCALE GENOMIC DNA]</scope>
    <source>
        <strain evidence="18">NRRL Y-17796</strain>
    </source>
</reference>
<dbReference type="Gene3D" id="1.10.3260.10">
    <property type="entry name" value="DNA ligase, ATP-dependent, N-terminal domain"/>
    <property type="match status" value="1"/>
</dbReference>
<evidence type="ECO:0000256" key="10">
    <source>
        <dbReference type="ARBA" id="ARBA00023204"/>
    </source>
</evidence>
<dbReference type="NCBIfam" id="TIGR00574">
    <property type="entry name" value="dnl1"/>
    <property type="match status" value="1"/>
</dbReference>
<keyword evidence="12" id="KW-0131">Cell cycle</keyword>
<dbReference type="Pfam" id="PF01068">
    <property type="entry name" value="DNA_ligase_A_M"/>
    <property type="match status" value="1"/>
</dbReference>
<keyword evidence="9 14" id="KW-0233">DNA recombination</keyword>
<dbReference type="GO" id="GO:0005524">
    <property type="term" value="F:ATP binding"/>
    <property type="evidence" value="ECO:0007669"/>
    <property type="project" value="UniProtKB-KW"/>
</dbReference>
<dbReference type="CDD" id="cd07900">
    <property type="entry name" value="Adenylation_DNA_ligase_I_Euk"/>
    <property type="match status" value="1"/>
</dbReference>
<dbReference type="InterPro" id="IPR036599">
    <property type="entry name" value="DNA_ligase_N_sf"/>
</dbReference>